<keyword evidence="1" id="KW-0175">Coiled coil</keyword>
<feature type="compositionally biased region" description="Polar residues" evidence="2">
    <location>
        <begin position="76"/>
        <end position="96"/>
    </location>
</feature>
<feature type="compositionally biased region" description="Basic residues" evidence="2">
    <location>
        <begin position="417"/>
        <end position="431"/>
    </location>
</feature>
<evidence type="ECO:0000256" key="2">
    <source>
        <dbReference type="SAM" id="MobiDB-lite"/>
    </source>
</evidence>
<feature type="compositionally biased region" description="Polar residues" evidence="2">
    <location>
        <begin position="379"/>
        <end position="397"/>
    </location>
</feature>
<feature type="compositionally biased region" description="Polar residues" evidence="2">
    <location>
        <begin position="271"/>
        <end position="280"/>
    </location>
</feature>
<feature type="compositionally biased region" description="Polar residues" evidence="2">
    <location>
        <begin position="12"/>
        <end position="22"/>
    </location>
</feature>
<feature type="region of interest" description="Disordered" evidence="2">
    <location>
        <begin position="76"/>
        <end position="130"/>
    </location>
</feature>
<feature type="region of interest" description="Disordered" evidence="2">
    <location>
        <begin position="254"/>
        <end position="304"/>
    </location>
</feature>
<comment type="caution">
    <text evidence="3">The sequence shown here is derived from an EMBL/GenBank/DDBJ whole genome shotgun (WGS) entry which is preliminary data.</text>
</comment>
<evidence type="ECO:0000313" key="3">
    <source>
        <dbReference type="EMBL" id="CAG2244864.1"/>
    </source>
</evidence>
<feature type="region of interest" description="Disordered" evidence="2">
    <location>
        <begin position="363"/>
        <end position="431"/>
    </location>
</feature>
<reference evidence="3" key="1">
    <citation type="submission" date="2021-03" db="EMBL/GenBank/DDBJ databases">
        <authorList>
            <person name="Bekaert M."/>
        </authorList>
    </citation>
    <scope>NUCLEOTIDE SEQUENCE</scope>
</reference>
<keyword evidence="4" id="KW-1185">Reference proteome</keyword>
<evidence type="ECO:0000313" key="4">
    <source>
        <dbReference type="Proteomes" id="UP000683360"/>
    </source>
</evidence>
<name>A0A8S3UFQ2_MYTED</name>
<evidence type="ECO:0000256" key="1">
    <source>
        <dbReference type="SAM" id="Coils"/>
    </source>
</evidence>
<feature type="compositionally biased region" description="Basic and acidic residues" evidence="2">
    <location>
        <begin position="403"/>
        <end position="416"/>
    </location>
</feature>
<gene>
    <name evidence="3" type="ORF">MEDL_56916</name>
</gene>
<dbReference type="EMBL" id="CAJPWZ010002749">
    <property type="protein sequence ID" value="CAG2244864.1"/>
    <property type="molecule type" value="Genomic_DNA"/>
</dbReference>
<sequence length="431" mass="49692">MNNSRKYFGIENNRSPQRNGNSFRIMKNSYDLRQSPVTSPRDQYKANNIARDQTASHPNNTWMQMFKTLEEKHQLDSNNRIDFTKNLSKRQNQQTPPRRDDRNFNSGDRVTSPLMSEKKQSSSLQRLLESHHQERIQQQAQRWELAGSPTNADDAVQRIGTDKSWIEIRAKEYAENLNESQAKLNNFRNKMEELQFIIERKTNLHNRTKCETAERINNWIKESLSNTENKLYDARTEIVELKSSSILHGSFHDSFESPTSDYVPCPKRETPTVTVKSQGVKSPRSEAGSSSSRSKSPLRNSANGYEQLGDSVLESSIDQIDTSKVSPVMRAEQDLYRLRDMMRTIGQSPNEPPKFKLKKKFLRNNNGRPPSKLSVNPDEYSSPTRFDISTTKINQNGVIPRRHPGDGEPQRDEKKPSNKKVARVQKSRNPK</sequence>
<accession>A0A8S3UFQ2</accession>
<feature type="coiled-coil region" evidence="1">
    <location>
        <begin position="170"/>
        <end position="204"/>
    </location>
</feature>
<protein>
    <submittedName>
        <fullName evidence="3">Uncharacterized protein</fullName>
    </submittedName>
</protein>
<dbReference type="Proteomes" id="UP000683360">
    <property type="component" value="Unassembled WGS sequence"/>
</dbReference>
<proteinExistence type="predicted"/>
<organism evidence="3 4">
    <name type="scientific">Mytilus edulis</name>
    <name type="common">Blue mussel</name>
    <dbReference type="NCBI Taxonomy" id="6550"/>
    <lineage>
        <taxon>Eukaryota</taxon>
        <taxon>Metazoa</taxon>
        <taxon>Spiralia</taxon>
        <taxon>Lophotrochozoa</taxon>
        <taxon>Mollusca</taxon>
        <taxon>Bivalvia</taxon>
        <taxon>Autobranchia</taxon>
        <taxon>Pteriomorphia</taxon>
        <taxon>Mytilida</taxon>
        <taxon>Mytiloidea</taxon>
        <taxon>Mytilidae</taxon>
        <taxon>Mytilinae</taxon>
        <taxon>Mytilus</taxon>
    </lineage>
</organism>
<feature type="compositionally biased region" description="Low complexity" evidence="2">
    <location>
        <begin position="285"/>
        <end position="301"/>
    </location>
</feature>
<feature type="region of interest" description="Disordered" evidence="2">
    <location>
        <begin position="1"/>
        <end position="22"/>
    </location>
</feature>
<dbReference type="AlphaFoldDB" id="A0A8S3UFQ2"/>